<dbReference type="AlphaFoldDB" id="W2G7N7"/>
<dbReference type="Proteomes" id="UP000053236">
    <property type="component" value="Unassembled WGS sequence"/>
</dbReference>
<feature type="compositionally biased region" description="Low complexity" evidence="1">
    <location>
        <begin position="30"/>
        <end position="39"/>
    </location>
</feature>
<feature type="compositionally biased region" description="Pro residues" evidence="1">
    <location>
        <begin position="45"/>
        <end position="56"/>
    </location>
</feature>
<dbReference type="EMBL" id="KI688125">
    <property type="protein sequence ID" value="ETK78919.1"/>
    <property type="molecule type" value="Genomic_DNA"/>
</dbReference>
<reference evidence="3" key="1">
    <citation type="submission" date="2013-11" db="EMBL/GenBank/DDBJ databases">
        <title>The Genome Sequence of Phytophthora parasitica CHvinca01.</title>
        <authorList>
            <consortium name="The Broad Institute Genomics Platform"/>
            <person name="Russ C."/>
            <person name="Tyler B."/>
            <person name="Panabieres F."/>
            <person name="Shan W."/>
            <person name="Tripathy S."/>
            <person name="Grunwald N."/>
            <person name="Machado M."/>
            <person name="Johnson C.S."/>
            <person name="Arredondo F."/>
            <person name="Hong C."/>
            <person name="Coffey M."/>
            <person name="Young S.K."/>
            <person name="Zeng Q."/>
            <person name="Gargeya S."/>
            <person name="Fitzgerald M."/>
            <person name="Abouelleil A."/>
            <person name="Alvarado L."/>
            <person name="Chapman S.B."/>
            <person name="Gainer-Dewar J."/>
            <person name="Goldberg J."/>
            <person name="Griggs A."/>
            <person name="Gujja S."/>
            <person name="Hansen M."/>
            <person name="Howarth C."/>
            <person name="Imamovic A."/>
            <person name="Ireland A."/>
            <person name="Larimer J."/>
            <person name="McCowan C."/>
            <person name="Murphy C."/>
            <person name="Pearson M."/>
            <person name="Poon T.W."/>
            <person name="Priest M."/>
            <person name="Roberts A."/>
            <person name="Saif S."/>
            <person name="Shea T."/>
            <person name="Sykes S."/>
            <person name="Wortman J."/>
            <person name="Nusbaum C."/>
            <person name="Birren B."/>
        </authorList>
    </citation>
    <scope>NUCLEOTIDE SEQUENCE [LARGE SCALE GENOMIC DNA]</scope>
    <source>
        <strain evidence="3">CHvinca01</strain>
    </source>
</reference>
<organism evidence="2">
    <name type="scientific">Phytophthora nicotianae</name>
    <name type="common">Potato buckeye rot agent</name>
    <name type="synonym">Phytophthora parasitica</name>
    <dbReference type="NCBI Taxonomy" id="4792"/>
    <lineage>
        <taxon>Eukaryota</taxon>
        <taxon>Sar</taxon>
        <taxon>Stramenopiles</taxon>
        <taxon>Oomycota</taxon>
        <taxon>Peronosporomycetes</taxon>
        <taxon>Peronosporales</taxon>
        <taxon>Peronosporaceae</taxon>
        <taxon>Phytophthora</taxon>
    </lineage>
</organism>
<gene>
    <name evidence="2" type="ORF">L915_15175</name>
    <name evidence="3" type="ORF">L917_14897</name>
</gene>
<feature type="region of interest" description="Disordered" evidence="1">
    <location>
        <begin position="1"/>
        <end position="56"/>
    </location>
</feature>
<reference evidence="2" key="2">
    <citation type="submission" date="2013-11" db="EMBL/GenBank/DDBJ databases">
        <title>The Genome Sequence of Phytophthora parasitica CJ02B3.</title>
        <authorList>
            <consortium name="The Broad Institute Genomics Platform"/>
            <person name="Russ C."/>
            <person name="Tyler B."/>
            <person name="Panabieres F."/>
            <person name="Shan W."/>
            <person name="Tripathy S."/>
            <person name="Grunwald N."/>
            <person name="Machado M."/>
            <person name="Johnson C.S."/>
            <person name="Arredondo F."/>
            <person name="Hong C."/>
            <person name="Coffey M."/>
            <person name="Young S.K."/>
            <person name="Zeng Q."/>
            <person name="Gargeya S."/>
            <person name="Fitzgerald M."/>
            <person name="Abouelleil A."/>
            <person name="Alvarado L."/>
            <person name="Chapman S.B."/>
            <person name="Gainer-Dewar J."/>
            <person name="Goldberg J."/>
            <person name="Griggs A."/>
            <person name="Gujja S."/>
            <person name="Hansen M."/>
            <person name="Howarth C."/>
            <person name="Imamovic A."/>
            <person name="Ireland A."/>
            <person name="Larimer J."/>
            <person name="McCowan C."/>
            <person name="Murphy C."/>
            <person name="Pearson M."/>
            <person name="Poon T.W."/>
            <person name="Priest M."/>
            <person name="Roberts A."/>
            <person name="Saif S."/>
            <person name="Shea T."/>
            <person name="Sykes S."/>
            <person name="Wortman J."/>
            <person name="Nusbaum C."/>
            <person name="Birren B."/>
        </authorList>
    </citation>
    <scope>NUCLEOTIDE SEQUENCE [LARGE SCALE GENOMIC DNA]</scope>
    <source>
        <strain evidence="2">CJ02B3</strain>
    </source>
</reference>
<name>W2G7N7_PHYNI</name>
<evidence type="ECO:0000313" key="3">
    <source>
        <dbReference type="EMBL" id="ETL85594.1"/>
    </source>
</evidence>
<dbReference type="Proteomes" id="UP000054423">
    <property type="component" value="Unassembled WGS sequence"/>
</dbReference>
<evidence type="ECO:0000256" key="1">
    <source>
        <dbReference type="SAM" id="MobiDB-lite"/>
    </source>
</evidence>
<dbReference type="EMBL" id="KI681587">
    <property type="protein sequence ID" value="ETL85594.1"/>
    <property type="molecule type" value="Genomic_DNA"/>
</dbReference>
<sequence length="56" mass="5984">MDVSRRHLTNIRPHQQPRINTNNPAAGKDSASSPPSATSHANAEVPPPPGLYPNMS</sequence>
<evidence type="ECO:0000313" key="2">
    <source>
        <dbReference type="EMBL" id="ETK78919.1"/>
    </source>
</evidence>
<proteinExistence type="predicted"/>
<protein>
    <submittedName>
        <fullName evidence="2">Uncharacterized protein</fullName>
    </submittedName>
</protein>
<accession>W2G7N7</accession>